<evidence type="ECO:0000256" key="12">
    <source>
        <dbReference type="ARBA" id="ARBA00022618"/>
    </source>
</evidence>
<evidence type="ECO:0000256" key="25">
    <source>
        <dbReference type="ARBA" id="ARBA00023306"/>
    </source>
</evidence>
<evidence type="ECO:0000256" key="16">
    <source>
        <dbReference type="ARBA" id="ARBA00022771"/>
    </source>
</evidence>
<keyword evidence="12" id="KW-0132">Cell division</keyword>
<evidence type="ECO:0000256" key="2">
    <source>
        <dbReference type="ARBA" id="ARBA00003767"/>
    </source>
</evidence>
<evidence type="ECO:0000256" key="6">
    <source>
        <dbReference type="ARBA" id="ARBA00006991"/>
    </source>
</evidence>
<dbReference type="PROSITE" id="PS00028">
    <property type="entry name" value="ZINC_FINGER_C2H2_1"/>
    <property type="match status" value="6"/>
</dbReference>
<dbReference type="Pfam" id="PF13912">
    <property type="entry name" value="zf-C2H2_6"/>
    <property type="match status" value="1"/>
</dbReference>
<reference evidence="35" key="1">
    <citation type="submission" date="2025-08" db="UniProtKB">
        <authorList>
            <consortium name="Ensembl"/>
        </authorList>
    </citation>
    <scope>IDENTIFICATION</scope>
</reference>
<evidence type="ECO:0000256" key="13">
    <source>
        <dbReference type="ARBA" id="ARBA00022679"/>
    </source>
</evidence>
<evidence type="ECO:0000256" key="24">
    <source>
        <dbReference type="ARBA" id="ARBA00023242"/>
    </source>
</evidence>
<sequence>HEQYKTIIYDILGARLQHKHAKLPHTEKACVCALIDEDVHKCGRCQSEFSTLEAFIQHKLHQCKRVELELMLFQIFFRFQIEFFLSPFFSLTDVSSTQLGRGCRKKTASLKVTDQSDETEGAVSDSGDSDKLMYKVNPEGRYICQLCKKTFKTTNILRTHMKTHSDQKNFSCDLCGTSFRTKGSLIRHNRRHTDERPYRCTLCGQAFRESGALTRHLKALTPCTEKIRFVQYKEILVSKDGAQKESVTVMLCELCVSNVKPALFSPCLFCYSASCQVVVEQSQAEALAAAAAAGDNLICQAIINSGIALGTEETVVEEIPQATEEINKVVSDHPEADGGVIEIQVKEEFVEMEEVSTRRVYIHQTSYKPFKCTLCHKEFLTGYLLKKHMEVHVNERRYKCGECGKLYKTIGHVREHMRAHSDERPYHCARCNKAYKTKNALQVHQRTHGDVRPYVCQFCSRGFREKGSLVRHIRHHTGEKPFKCPKCGRGFAEHGTLNRHMRAKGQDDAQRQTPLDSPAAAAIISDDPDAVLVEFSSVVADTQEYIIKVGTTGKQEVTVIEDSQNEMENHIVNVVQRLVSQSQSAGGTSSHQIIVRNVAEDEEGLSISDCGDTITIATPESLTEQVAMTLASAISDGRLLARTGTTEGTVTMVTTEETLEAGVRMVQQQEEYVITSPEEVEFQTVIV</sequence>
<evidence type="ECO:0000256" key="4">
    <source>
        <dbReference type="ARBA" id="ARBA00004642"/>
    </source>
</evidence>
<evidence type="ECO:0000256" key="31">
    <source>
        <dbReference type="ARBA" id="ARBA00083030"/>
    </source>
</evidence>
<keyword evidence="18" id="KW-0833">Ubl conjugation pathway</keyword>
<keyword evidence="11" id="KW-0341">Growth regulation</keyword>
<evidence type="ECO:0000256" key="18">
    <source>
        <dbReference type="ARBA" id="ARBA00022786"/>
    </source>
</evidence>
<evidence type="ECO:0000259" key="34">
    <source>
        <dbReference type="PROSITE" id="PS50157"/>
    </source>
</evidence>
<evidence type="ECO:0000313" key="35">
    <source>
        <dbReference type="Ensembl" id="ENSACIP00000028463.1"/>
    </source>
</evidence>
<evidence type="ECO:0000256" key="32">
    <source>
        <dbReference type="ARBA" id="ARBA00083844"/>
    </source>
</evidence>
<keyword evidence="10" id="KW-0597">Phosphoprotein</keyword>
<feature type="domain" description="C2H2-type" evidence="34">
    <location>
        <begin position="198"/>
        <end position="227"/>
    </location>
</feature>
<feature type="domain" description="C2H2-type" evidence="34">
    <location>
        <begin position="142"/>
        <end position="169"/>
    </location>
</feature>
<feature type="domain" description="C2H2-type" evidence="34">
    <location>
        <begin position="482"/>
        <end position="512"/>
    </location>
</feature>
<evidence type="ECO:0000256" key="9">
    <source>
        <dbReference type="ARBA" id="ARBA00022491"/>
    </source>
</evidence>
<keyword evidence="22" id="KW-0238">DNA-binding</keyword>
<dbReference type="FunFam" id="3.30.160.60:FF:000715">
    <property type="entry name" value="Transcription factor E4F1 isoform 1"/>
    <property type="match status" value="1"/>
</dbReference>
<comment type="pathway">
    <text evidence="5">Protein modification; protein ubiquitination.</text>
</comment>
<feature type="domain" description="C2H2-type" evidence="34">
    <location>
        <begin position="370"/>
        <end position="397"/>
    </location>
</feature>
<dbReference type="GO" id="GO:0008270">
    <property type="term" value="F:zinc ion binding"/>
    <property type="evidence" value="ECO:0007669"/>
    <property type="project" value="UniProtKB-KW"/>
</dbReference>
<comment type="subcellular location">
    <subcellularLocation>
        <location evidence="3">Cytoplasm</location>
    </subcellularLocation>
    <subcellularLocation>
        <location evidence="4">Nucleus</location>
        <location evidence="4">Nucleoplasm</location>
    </subcellularLocation>
</comment>
<dbReference type="InterPro" id="IPR036236">
    <property type="entry name" value="Znf_C2H2_sf"/>
</dbReference>
<feature type="domain" description="C2H2-type" evidence="34">
    <location>
        <begin position="454"/>
        <end position="481"/>
    </location>
</feature>
<evidence type="ECO:0000256" key="21">
    <source>
        <dbReference type="ARBA" id="ARBA00023015"/>
    </source>
</evidence>
<keyword evidence="17" id="KW-0498">Mitosis</keyword>
<dbReference type="AlphaFoldDB" id="A0A3Q0T3A3"/>
<keyword evidence="24" id="KW-0539">Nucleus</keyword>
<keyword evidence="20" id="KW-0832">Ubl conjugation</keyword>
<dbReference type="PROSITE" id="PS50157">
    <property type="entry name" value="ZINC_FINGER_C2H2_2"/>
    <property type="match status" value="8"/>
</dbReference>
<keyword evidence="9" id="KW-0678">Repressor</keyword>
<evidence type="ECO:0000256" key="17">
    <source>
        <dbReference type="ARBA" id="ARBA00022776"/>
    </source>
</evidence>
<dbReference type="GO" id="GO:0010564">
    <property type="term" value="P:regulation of cell cycle process"/>
    <property type="evidence" value="ECO:0007669"/>
    <property type="project" value="UniProtKB-ARBA"/>
</dbReference>
<evidence type="ECO:0000256" key="7">
    <source>
        <dbReference type="ARBA" id="ARBA00012483"/>
    </source>
</evidence>
<feature type="domain" description="C2H2-type" evidence="34">
    <location>
        <begin position="170"/>
        <end position="197"/>
    </location>
</feature>
<evidence type="ECO:0000256" key="11">
    <source>
        <dbReference type="ARBA" id="ARBA00022604"/>
    </source>
</evidence>
<dbReference type="FunFam" id="3.30.160.60:FF:001602">
    <property type="entry name" value="Zinc finger protein 490"/>
    <property type="match status" value="1"/>
</dbReference>
<dbReference type="GO" id="GO:0005654">
    <property type="term" value="C:nucleoplasm"/>
    <property type="evidence" value="ECO:0007669"/>
    <property type="project" value="UniProtKB-SubCell"/>
</dbReference>
<dbReference type="GO" id="GO:0005737">
    <property type="term" value="C:cytoplasm"/>
    <property type="evidence" value="ECO:0007669"/>
    <property type="project" value="UniProtKB-SubCell"/>
</dbReference>
<keyword evidence="36" id="KW-1185">Reference proteome</keyword>
<dbReference type="GO" id="GO:0000981">
    <property type="term" value="F:DNA-binding transcription factor activity, RNA polymerase II-specific"/>
    <property type="evidence" value="ECO:0007669"/>
    <property type="project" value="TreeGrafter"/>
</dbReference>
<dbReference type="Gene3D" id="3.30.160.60">
    <property type="entry name" value="Classic Zinc Finger"/>
    <property type="match status" value="8"/>
</dbReference>
<organism evidence="35 36">
    <name type="scientific">Amphilophus citrinellus</name>
    <name type="common">Midas cichlid</name>
    <name type="synonym">Cichlasoma citrinellum</name>
    <dbReference type="NCBI Taxonomy" id="61819"/>
    <lineage>
        <taxon>Eukaryota</taxon>
        <taxon>Metazoa</taxon>
        <taxon>Chordata</taxon>
        <taxon>Craniata</taxon>
        <taxon>Vertebrata</taxon>
        <taxon>Euteleostomi</taxon>
        <taxon>Actinopterygii</taxon>
        <taxon>Neopterygii</taxon>
        <taxon>Teleostei</taxon>
        <taxon>Neoteleostei</taxon>
        <taxon>Acanthomorphata</taxon>
        <taxon>Ovalentaria</taxon>
        <taxon>Cichlomorphae</taxon>
        <taxon>Cichliformes</taxon>
        <taxon>Cichlidae</taxon>
        <taxon>New World cichlids</taxon>
        <taxon>Cichlasomatinae</taxon>
        <taxon>Heroini</taxon>
        <taxon>Amphilophus</taxon>
    </lineage>
</organism>
<keyword evidence="14" id="KW-0479">Metal-binding</keyword>
<evidence type="ECO:0000256" key="20">
    <source>
        <dbReference type="ARBA" id="ARBA00022843"/>
    </source>
</evidence>
<proteinExistence type="inferred from homology"/>
<dbReference type="OMA" id="QDSQNEM"/>
<dbReference type="GeneTree" id="ENSGT00840000129970"/>
<keyword evidence="8" id="KW-0963">Cytoplasm</keyword>
<evidence type="ECO:0000256" key="8">
    <source>
        <dbReference type="ARBA" id="ARBA00022490"/>
    </source>
</evidence>
<keyword evidence="16 33" id="KW-0863">Zinc-finger</keyword>
<dbReference type="PANTHER" id="PTHR24394">
    <property type="entry name" value="ZINC FINGER PROTEIN"/>
    <property type="match status" value="1"/>
</dbReference>
<evidence type="ECO:0000256" key="23">
    <source>
        <dbReference type="ARBA" id="ARBA00023163"/>
    </source>
</evidence>
<feature type="domain" description="C2H2-type" evidence="34">
    <location>
        <begin position="398"/>
        <end position="425"/>
    </location>
</feature>
<dbReference type="GO" id="GO:0003677">
    <property type="term" value="F:DNA binding"/>
    <property type="evidence" value="ECO:0007669"/>
    <property type="project" value="UniProtKB-KW"/>
</dbReference>
<dbReference type="SUPFAM" id="SSF57667">
    <property type="entry name" value="beta-beta-alpha zinc fingers"/>
    <property type="match status" value="5"/>
</dbReference>
<dbReference type="SMART" id="SM00355">
    <property type="entry name" value="ZnF_C2H2"/>
    <property type="match status" value="9"/>
</dbReference>
<evidence type="ECO:0000256" key="14">
    <source>
        <dbReference type="ARBA" id="ARBA00022723"/>
    </source>
</evidence>
<dbReference type="InterPro" id="IPR013087">
    <property type="entry name" value="Znf_C2H2_type"/>
</dbReference>
<dbReference type="Proteomes" id="UP000261340">
    <property type="component" value="Unplaced"/>
</dbReference>
<keyword evidence="25" id="KW-0131">Cell cycle</keyword>
<evidence type="ECO:0000256" key="15">
    <source>
        <dbReference type="ARBA" id="ARBA00022737"/>
    </source>
</evidence>
<comment type="function">
    <text evidence="2">May be involved in transcriptional regulation.</text>
</comment>
<dbReference type="GO" id="GO:0045944">
    <property type="term" value="P:positive regulation of transcription by RNA polymerase II"/>
    <property type="evidence" value="ECO:0007669"/>
    <property type="project" value="UniProtKB-ARBA"/>
</dbReference>
<evidence type="ECO:0000256" key="27">
    <source>
        <dbReference type="ARBA" id="ARBA00067631"/>
    </source>
</evidence>
<comment type="similarity">
    <text evidence="6">Belongs to the krueppel C2H2-type zinc-finger protein family.</text>
</comment>
<keyword evidence="15" id="KW-0677">Repeat</keyword>
<dbReference type="FunFam" id="3.30.160.60:FF:000145">
    <property type="entry name" value="Zinc finger protein 574"/>
    <property type="match status" value="1"/>
</dbReference>
<keyword evidence="21" id="KW-0805">Transcription regulation</keyword>
<keyword evidence="23" id="KW-0804">Transcription</keyword>
<comment type="catalytic activity">
    <reaction evidence="1">
        <text>S-ubiquitinyl-[E2 ubiquitin-conjugating enzyme]-L-cysteine + [acceptor protein]-L-lysine = [E2 ubiquitin-conjugating enzyme]-L-cysteine + N(6)-ubiquitinyl-[acceptor protein]-L-lysine.</text>
        <dbReference type="EC" id="2.3.2.27"/>
    </reaction>
</comment>
<dbReference type="FunFam" id="3.30.160.60:FF:000702">
    <property type="entry name" value="Transcription factor E4F1 isoform 1"/>
    <property type="match status" value="1"/>
</dbReference>
<name>A0A3Q0T3A3_AMPCI</name>
<reference evidence="35" key="2">
    <citation type="submission" date="2025-09" db="UniProtKB">
        <authorList>
            <consortium name="Ensembl"/>
        </authorList>
    </citation>
    <scope>IDENTIFICATION</scope>
</reference>
<evidence type="ECO:0000256" key="5">
    <source>
        <dbReference type="ARBA" id="ARBA00004906"/>
    </source>
</evidence>
<comment type="function">
    <text evidence="26">May function as a transcriptional repressor. May also function as a ubiquitin ligase mediating ubiquitination of chromatin-associated TP53. Functions in cell survival and proliferation through control of the cell cycle. Functions in the p53 and pRB tumor suppressor pathways and regulates the cyclin CCNA2 transcription.</text>
</comment>
<feature type="domain" description="C2H2-type" evidence="34">
    <location>
        <begin position="426"/>
        <end position="453"/>
    </location>
</feature>
<dbReference type="GO" id="GO:0061630">
    <property type="term" value="F:ubiquitin protein ligase activity"/>
    <property type="evidence" value="ECO:0007669"/>
    <property type="project" value="UniProtKB-EC"/>
</dbReference>
<keyword evidence="13" id="KW-0808">Transferase</keyword>
<evidence type="ECO:0000313" key="36">
    <source>
        <dbReference type="Proteomes" id="UP000261340"/>
    </source>
</evidence>
<protein>
    <recommendedName>
        <fullName evidence="27">Transcription factor E4F1</fullName>
        <ecNumber evidence="7">2.3.2.27</ecNumber>
    </recommendedName>
    <alternativeName>
        <fullName evidence="31">E4F transcription factor 1</fullName>
    </alternativeName>
    <alternativeName>
        <fullName evidence="28">Putative E3 ubiquitin-protein ligase E4F1</fullName>
    </alternativeName>
    <alternativeName>
        <fullName evidence="32">RING-type E3 ubiquitin transferase E4F1</fullName>
    </alternativeName>
    <alternativeName>
        <fullName evidence="29">Transcription factor E4F</fullName>
    </alternativeName>
    <alternativeName>
        <fullName evidence="30">p120E4F</fullName>
    </alternativeName>
</protein>
<dbReference type="PANTHER" id="PTHR24394:SF29">
    <property type="entry name" value="MYONEURIN"/>
    <property type="match status" value="1"/>
</dbReference>
<accession>A0A3Q0T3A3</accession>
<dbReference type="GO" id="GO:0051301">
    <property type="term" value="P:cell division"/>
    <property type="evidence" value="ECO:0007669"/>
    <property type="project" value="UniProtKB-KW"/>
</dbReference>
<dbReference type="Ensembl" id="ENSACIT00000029217.1">
    <property type="protein sequence ID" value="ENSACIP00000028463.1"/>
    <property type="gene ID" value="ENSACIG00000022038.1"/>
</dbReference>
<dbReference type="Pfam" id="PF00096">
    <property type="entry name" value="zf-C2H2"/>
    <property type="match status" value="6"/>
</dbReference>
<evidence type="ECO:0000256" key="26">
    <source>
        <dbReference type="ARBA" id="ARBA00053485"/>
    </source>
</evidence>
<evidence type="ECO:0000256" key="33">
    <source>
        <dbReference type="PROSITE-ProRule" id="PRU00042"/>
    </source>
</evidence>
<evidence type="ECO:0000256" key="30">
    <source>
        <dbReference type="ARBA" id="ARBA00082967"/>
    </source>
</evidence>
<evidence type="ECO:0000256" key="3">
    <source>
        <dbReference type="ARBA" id="ARBA00004496"/>
    </source>
</evidence>
<dbReference type="FunFam" id="3.30.160.60:FF:001557">
    <property type="entry name" value="Transcription factor E4F1"/>
    <property type="match status" value="1"/>
</dbReference>
<dbReference type="EC" id="2.3.2.27" evidence="7"/>
<dbReference type="STRING" id="61819.ENSACIP00000028463"/>
<keyword evidence="19" id="KW-0862">Zinc</keyword>
<evidence type="ECO:0000256" key="1">
    <source>
        <dbReference type="ARBA" id="ARBA00000900"/>
    </source>
</evidence>
<evidence type="ECO:0000256" key="22">
    <source>
        <dbReference type="ARBA" id="ARBA00023125"/>
    </source>
</evidence>
<evidence type="ECO:0000256" key="28">
    <source>
        <dbReference type="ARBA" id="ARBA00075006"/>
    </source>
</evidence>
<dbReference type="FunFam" id="3.30.160.60:FF:000710">
    <property type="entry name" value="Zinc finger protein 768"/>
    <property type="match status" value="1"/>
</dbReference>
<evidence type="ECO:0000256" key="10">
    <source>
        <dbReference type="ARBA" id="ARBA00022553"/>
    </source>
</evidence>
<evidence type="ECO:0000256" key="19">
    <source>
        <dbReference type="ARBA" id="ARBA00022833"/>
    </source>
</evidence>
<evidence type="ECO:0000256" key="29">
    <source>
        <dbReference type="ARBA" id="ARBA00076827"/>
    </source>
</evidence>